<dbReference type="InterPro" id="IPR013087">
    <property type="entry name" value="Znf_C2H2_type"/>
</dbReference>
<keyword evidence="1" id="KW-0863">Zinc-finger</keyword>
<name>A0A2B4S3I2_STYPI</name>
<feature type="domain" description="C2H2-type" evidence="2">
    <location>
        <begin position="43"/>
        <end position="71"/>
    </location>
</feature>
<dbReference type="PROSITE" id="PS50157">
    <property type="entry name" value="ZINC_FINGER_C2H2_2"/>
    <property type="match status" value="1"/>
</dbReference>
<protein>
    <recommendedName>
        <fullName evidence="2">C2H2-type domain-containing protein</fullName>
    </recommendedName>
</protein>
<sequence length="391" mass="43897">MADVNDLFLFGDDFDAIIDILEAEEVVQEQFSEAVNEVQNSRLICDLCKKTYKSKGGLKRHTSLKHQEDSARQDEEKSETFTAEILANMVDEVKLKLADNKVFPKGLRDELRSYVFVKLGEQTLEFCELRKTYEGLVKNGDAEKFYTKFYSAVPLNAMKYFEGLSRNAATLLSTKVADRMLSYSKEKAATSTPNLEATNVPLLEQEMAGLQYLGGYVLHKLHNKHVNSKISKSAESEQAISLLKAGKCKDEAENVKDTQKLINCLNRGGLWSITKSAQTIFLRTENYFRAATAKSGLQSIDINSIIMKSINDVATVSAYNTLVSDSELVICKNVGKDVLQNIVSLFVRVRSFSFAKDVIQKHKMKAKQVKAKALRKEITRASNDCGKERQP</sequence>
<accession>A0A2B4S3I2</accession>
<dbReference type="GO" id="GO:0008270">
    <property type="term" value="F:zinc ion binding"/>
    <property type="evidence" value="ECO:0007669"/>
    <property type="project" value="UniProtKB-KW"/>
</dbReference>
<keyword evidence="4" id="KW-1185">Reference proteome</keyword>
<evidence type="ECO:0000256" key="1">
    <source>
        <dbReference type="PROSITE-ProRule" id="PRU00042"/>
    </source>
</evidence>
<gene>
    <name evidence="3" type="ORF">AWC38_SpisGene12385</name>
</gene>
<dbReference type="Proteomes" id="UP000225706">
    <property type="component" value="Unassembled WGS sequence"/>
</dbReference>
<dbReference type="PROSITE" id="PS00028">
    <property type="entry name" value="ZINC_FINGER_C2H2_1"/>
    <property type="match status" value="1"/>
</dbReference>
<evidence type="ECO:0000313" key="3">
    <source>
        <dbReference type="EMBL" id="PFX23082.1"/>
    </source>
</evidence>
<evidence type="ECO:0000313" key="4">
    <source>
        <dbReference type="Proteomes" id="UP000225706"/>
    </source>
</evidence>
<dbReference type="EMBL" id="LSMT01000219">
    <property type="protein sequence ID" value="PFX23082.1"/>
    <property type="molecule type" value="Genomic_DNA"/>
</dbReference>
<dbReference type="OrthoDB" id="5980469at2759"/>
<dbReference type="AlphaFoldDB" id="A0A2B4S3I2"/>
<comment type="caution">
    <text evidence="3">The sequence shown here is derived from an EMBL/GenBank/DDBJ whole genome shotgun (WGS) entry which is preliminary data.</text>
</comment>
<reference evidence="4" key="1">
    <citation type="journal article" date="2017" name="bioRxiv">
        <title>Comparative analysis of the genomes of Stylophora pistillata and Acropora digitifera provides evidence for extensive differences between species of corals.</title>
        <authorList>
            <person name="Voolstra C.R."/>
            <person name="Li Y."/>
            <person name="Liew Y.J."/>
            <person name="Baumgarten S."/>
            <person name="Zoccola D."/>
            <person name="Flot J.-F."/>
            <person name="Tambutte S."/>
            <person name="Allemand D."/>
            <person name="Aranda M."/>
        </authorList>
    </citation>
    <scope>NUCLEOTIDE SEQUENCE [LARGE SCALE GENOMIC DNA]</scope>
</reference>
<proteinExistence type="predicted"/>
<organism evidence="3 4">
    <name type="scientific">Stylophora pistillata</name>
    <name type="common">Smooth cauliflower coral</name>
    <dbReference type="NCBI Taxonomy" id="50429"/>
    <lineage>
        <taxon>Eukaryota</taxon>
        <taxon>Metazoa</taxon>
        <taxon>Cnidaria</taxon>
        <taxon>Anthozoa</taxon>
        <taxon>Hexacorallia</taxon>
        <taxon>Scleractinia</taxon>
        <taxon>Astrocoeniina</taxon>
        <taxon>Pocilloporidae</taxon>
        <taxon>Stylophora</taxon>
    </lineage>
</organism>
<keyword evidence="1" id="KW-0862">Zinc</keyword>
<keyword evidence="1" id="KW-0479">Metal-binding</keyword>
<evidence type="ECO:0000259" key="2">
    <source>
        <dbReference type="PROSITE" id="PS50157"/>
    </source>
</evidence>